<comment type="caution">
    <text evidence="3">The sequence shown here is derived from an EMBL/GenBank/DDBJ whole genome shotgun (WGS) entry which is preliminary data.</text>
</comment>
<gene>
    <name evidence="3" type="ORF">FHU35_17242</name>
</gene>
<evidence type="ECO:0000259" key="2">
    <source>
        <dbReference type="Pfam" id="PF08240"/>
    </source>
</evidence>
<sequence>MSWEAAGDAVDTSQIAVGDHVGVGAIAGSCMRCEFCLAGQPQFCARKHDTALRGHRGGFAHSERSSPCARWSPIS</sequence>
<organism evidence="3 4">
    <name type="scientific">Saccharopolyspora dendranthemae</name>
    <dbReference type="NCBI Taxonomy" id="1181886"/>
    <lineage>
        <taxon>Bacteria</taxon>
        <taxon>Bacillati</taxon>
        <taxon>Actinomycetota</taxon>
        <taxon>Actinomycetes</taxon>
        <taxon>Pseudonocardiales</taxon>
        <taxon>Pseudonocardiaceae</taxon>
        <taxon>Saccharopolyspora</taxon>
    </lineage>
</organism>
<protein>
    <submittedName>
        <fullName evidence="3">Alcohol dehydrogenase-like protein</fullName>
    </submittedName>
</protein>
<dbReference type="SUPFAM" id="SSF50129">
    <property type="entry name" value="GroES-like"/>
    <property type="match status" value="1"/>
</dbReference>
<dbReference type="InterPro" id="IPR011032">
    <property type="entry name" value="GroES-like_sf"/>
</dbReference>
<dbReference type="Pfam" id="PF08240">
    <property type="entry name" value="ADH_N"/>
    <property type="match status" value="1"/>
</dbReference>
<evidence type="ECO:0000313" key="4">
    <source>
        <dbReference type="Proteomes" id="UP000316184"/>
    </source>
</evidence>
<proteinExistence type="predicted"/>
<dbReference type="Gene3D" id="3.90.180.10">
    <property type="entry name" value="Medium-chain alcohol dehydrogenases, catalytic domain"/>
    <property type="match status" value="1"/>
</dbReference>
<dbReference type="AlphaFoldDB" id="A0A561TZQ8"/>
<evidence type="ECO:0000256" key="1">
    <source>
        <dbReference type="SAM" id="MobiDB-lite"/>
    </source>
</evidence>
<evidence type="ECO:0000313" key="3">
    <source>
        <dbReference type="EMBL" id="TWF92599.1"/>
    </source>
</evidence>
<feature type="region of interest" description="Disordered" evidence="1">
    <location>
        <begin position="55"/>
        <end position="75"/>
    </location>
</feature>
<dbReference type="RefSeq" id="WP_281290276.1">
    <property type="nucleotide sequence ID" value="NZ_VIWX01000007.1"/>
</dbReference>
<dbReference type="InterPro" id="IPR013154">
    <property type="entry name" value="ADH-like_N"/>
</dbReference>
<keyword evidence="4" id="KW-1185">Reference proteome</keyword>
<reference evidence="3 4" key="1">
    <citation type="submission" date="2019-06" db="EMBL/GenBank/DDBJ databases">
        <title>Sequencing the genomes of 1000 actinobacteria strains.</title>
        <authorList>
            <person name="Klenk H.-P."/>
        </authorList>
    </citation>
    <scope>NUCLEOTIDE SEQUENCE [LARGE SCALE GENOMIC DNA]</scope>
    <source>
        <strain evidence="3 4">DSM 46699</strain>
    </source>
</reference>
<feature type="domain" description="Alcohol dehydrogenase-like N-terminal" evidence="2">
    <location>
        <begin position="12"/>
        <end position="61"/>
    </location>
</feature>
<dbReference type="EMBL" id="VIWX01000007">
    <property type="protein sequence ID" value="TWF92599.1"/>
    <property type="molecule type" value="Genomic_DNA"/>
</dbReference>
<name>A0A561TZQ8_9PSEU</name>
<accession>A0A561TZQ8</accession>
<dbReference type="Proteomes" id="UP000316184">
    <property type="component" value="Unassembled WGS sequence"/>
</dbReference>